<evidence type="ECO:0000313" key="3">
    <source>
        <dbReference type="Proteomes" id="UP001589645"/>
    </source>
</evidence>
<organism evidence="2 3">
    <name type="scientific">Vibrio olivae</name>
    <dbReference type="NCBI Taxonomy" id="1243002"/>
    <lineage>
        <taxon>Bacteria</taxon>
        <taxon>Pseudomonadati</taxon>
        <taxon>Pseudomonadota</taxon>
        <taxon>Gammaproteobacteria</taxon>
        <taxon>Vibrionales</taxon>
        <taxon>Vibrionaceae</taxon>
        <taxon>Vibrio</taxon>
    </lineage>
</organism>
<gene>
    <name evidence="2" type="ORF">ACFFUV_22565</name>
</gene>
<dbReference type="EMBL" id="JBHMEP010000018">
    <property type="protein sequence ID" value="MFB9137736.1"/>
    <property type="molecule type" value="Genomic_DNA"/>
</dbReference>
<keyword evidence="1" id="KW-0812">Transmembrane</keyword>
<protein>
    <recommendedName>
        <fullName evidence="4">DUF4760 domain-containing protein</fullName>
    </recommendedName>
</protein>
<keyword evidence="1" id="KW-1133">Transmembrane helix</keyword>
<keyword evidence="1" id="KW-0472">Membrane</keyword>
<dbReference type="RefSeq" id="WP_390197908.1">
    <property type="nucleotide sequence ID" value="NZ_JBHMEP010000018.1"/>
</dbReference>
<accession>A0ABV5HW09</accession>
<comment type="caution">
    <text evidence="2">The sequence shown here is derived from an EMBL/GenBank/DDBJ whole genome shotgun (WGS) entry which is preliminary data.</text>
</comment>
<proteinExistence type="predicted"/>
<evidence type="ECO:0000256" key="1">
    <source>
        <dbReference type="SAM" id="Phobius"/>
    </source>
</evidence>
<dbReference type="Proteomes" id="UP001589645">
    <property type="component" value="Unassembled WGS sequence"/>
</dbReference>
<evidence type="ECO:0000313" key="2">
    <source>
        <dbReference type="EMBL" id="MFB9137736.1"/>
    </source>
</evidence>
<reference evidence="2 3" key="1">
    <citation type="submission" date="2024-09" db="EMBL/GenBank/DDBJ databases">
        <authorList>
            <person name="Sun Q."/>
            <person name="Mori K."/>
        </authorList>
    </citation>
    <scope>NUCLEOTIDE SEQUENCE [LARGE SCALE GENOMIC DNA]</scope>
    <source>
        <strain evidence="2 3">CECT 8064</strain>
    </source>
</reference>
<keyword evidence="3" id="KW-1185">Reference proteome</keyword>
<evidence type="ECO:0008006" key="4">
    <source>
        <dbReference type="Google" id="ProtNLM"/>
    </source>
</evidence>
<feature type="transmembrane region" description="Helical" evidence="1">
    <location>
        <begin position="17"/>
        <end position="37"/>
    </location>
</feature>
<name>A0ABV5HW09_9VIBR</name>
<sequence length="154" mass="17998">MTCFTTGWSAFFDVALWVNWATIATCAVAMISAGVAYKQWISSKLEARRATAYSAYSRFLELCDQSPDFAYADEQVIKVNQKDYIKYRWFVAQMLFAFEQILDVLPDDDKWNVTIRNQLKKHVWHLRQSNSVDRGEWCQPLQALIERVIEQVND</sequence>